<dbReference type="InterPro" id="IPR054028">
    <property type="entry name" value="TarS/TarP_linker"/>
</dbReference>
<organism evidence="3 4">
    <name type="scientific">Actinomadura keratinilytica</name>
    <dbReference type="NCBI Taxonomy" id="547461"/>
    <lineage>
        <taxon>Bacteria</taxon>
        <taxon>Bacillati</taxon>
        <taxon>Actinomycetota</taxon>
        <taxon>Actinomycetes</taxon>
        <taxon>Streptosporangiales</taxon>
        <taxon>Thermomonosporaceae</taxon>
        <taxon>Actinomadura</taxon>
    </lineage>
</organism>
<dbReference type="EMBL" id="BAABDO010000004">
    <property type="protein sequence ID" value="GAA4129013.1"/>
    <property type="molecule type" value="Genomic_DNA"/>
</dbReference>
<dbReference type="Pfam" id="PF22181">
    <property type="entry name" value="TarS_linker"/>
    <property type="match status" value="1"/>
</dbReference>
<evidence type="ECO:0000313" key="4">
    <source>
        <dbReference type="Proteomes" id="UP001500266"/>
    </source>
</evidence>
<dbReference type="InterPro" id="IPR001173">
    <property type="entry name" value="Glyco_trans_2-like"/>
</dbReference>
<evidence type="ECO:0008006" key="5">
    <source>
        <dbReference type="Google" id="ProtNLM"/>
    </source>
</evidence>
<dbReference type="PANTHER" id="PTHR22916:SF3">
    <property type="entry name" value="UDP-GLCNAC:BETAGAL BETA-1,3-N-ACETYLGLUCOSAMINYLTRANSFERASE-LIKE PROTEIN 1"/>
    <property type="match status" value="1"/>
</dbReference>
<dbReference type="PANTHER" id="PTHR22916">
    <property type="entry name" value="GLYCOSYLTRANSFERASE"/>
    <property type="match status" value="1"/>
</dbReference>
<dbReference type="InterPro" id="IPR029044">
    <property type="entry name" value="Nucleotide-diphossugar_trans"/>
</dbReference>
<dbReference type="SUPFAM" id="SSF53448">
    <property type="entry name" value="Nucleotide-diphospho-sugar transferases"/>
    <property type="match status" value="1"/>
</dbReference>
<feature type="domain" description="TarS/TarP linker" evidence="2">
    <location>
        <begin position="237"/>
        <end position="325"/>
    </location>
</feature>
<dbReference type="CDD" id="cd00761">
    <property type="entry name" value="Glyco_tranf_GTA_type"/>
    <property type="match status" value="1"/>
</dbReference>
<dbReference type="Proteomes" id="UP001500266">
    <property type="component" value="Unassembled WGS sequence"/>
</dbReference>
<gene>
    <name evidence="3" type="ORF">GCM10022416_05210</name>
</gene>
<evidence type="ECO:0000259" key="2">
    <source>
        <dbReference type="Pfam" id="PF22181"/>
    </source>
</evidence>
<reference evidence="4" key="1">
    <citation type="journal article" date="2019" name="Int. J. Syst. Evol. Microbiol.">
        <title>The Global Catalogue of Microorganisms (GCM) 10K type strain sequencing project: providing services to taxonomists for standard genome sequencing and annotation.</title>
        <authorList>
            <consortium name="The Broad Institute Genomics Platform"/>
            <consortium name="The Broad Institute Genome Sequencing Center for Infectious Disease"/>
            <person name="Wu L."/>
            <person name="Ma J."/>
        </authorList>
    </citation>
    <scope>NUCLEOTIDE SEQUENCE [LARGE SCALE GENOMIC DNA]</scope>
    <source>
        <strain evidence="4">JCM 17316</strain>
    </source>
</reference>
<proteinExistence type="predicted"/>
<comment type="caution">
    <text evidence="3">The sequence shown here is derived from an EMBL/GenBank/DDBJ whole genome shotgun (WGS) entry which is preliminary data.</text>
</comment>
<name>A0ABP7Y0Y5_9ACTN</name>
<dbReference type="Pfam" id="PF00535">
    <property type="entry name" value="Glycos_transf_2"/>
    <property type="match status" value="1"/>
</dbReference>
<sequence>MTDLRTRGVGVEQRPKVTVVIPVYNCRTTLRRALESVYEQSLGRSAGAGAIEIIAVDDGSTDGSGEELDRMAAARSELTVLHQPNSGGPGAPRNAGIDRASGEYVFFLDADDHLAPEALERMVAMADANGTDVVVGQYVGVGRQAPVFPRDLPRTTVAETPLLYNTLSPLKLFRRSLLERLGLRFVENLFSHEDMLFTAQAYFGADGISVVAGYDCYYWVDREDGTSTLQQGGAPAEQYFPAISEVMSHLAGRVEPGPLRDRLMLRHFRHEIASRFGPRYRELPEEEQALTRVGARRLVDAWYTPGVEHGLWPRSRLVMHCLRYRLDDVLAEIVATDPDGPPPTVVDKDKAFQVYPRFRDAATALPDHLYDITDRIGTENRLTEVSWTPSGLRVAGRAALSGVTERPETTLLLRRRGEPADERRLPVRALGGDRFRADIDLAAGDAPGDGAWDLHVEMRVQELTVVRRLGPDDDLQPPERRLVRGGRAVVPARRGPGLELRVTAAHPGTAMTLESADWAADGVLRVTGHVPSALPSGHPVEASAELLRRQDGTVVPAKVWASCVPEALNLTAEFDLRGCDPGRWTPWVSFTVDGVTVRVRPPAPPALPRPGPAGRLRQAAPYRTERGGLSVKITPARAALAARRFARRLRG</sequence>
<evidence type="ECO:0000259" key="1">
    <source>
        <dbReference type="Pfam" id="PF00535"/>
    </source>
</evidence>
<feature type="domain" description="Glycosyltransferase 2-like" evidence="1">
    <location>
        <begin position="18"/>
        <end position="169"/>
    </location>
</feature>
<keyword evidence="4" id="KW-1185">Reference proteome</keyword>
<protein>
    <recommendedName>
        <fullName evidence="5">Glycosyltransferase family 2 protein</fullName>
    </recommendedName>
</protein>
<accession>A0ABP7Y0Y5</accession>
<evidence type="ECO:0000313" key="3">
    <source>
        <dbReference type="EMBL" id="GAA4129013.1"/>
    </source>
</evidence>
<dbReference type="Gene3D" id="3.90.550.10">
    <property type="entry name" value="Spore Coat Polysaccharide Biosynthesis Protein SpsA, Chain A"/>
    <property type="match status" value="1"/>
</dbReference>